<evidence type="ECO:0000256" key="3">
    <source>
        <dbReference type="ARBA" id="ARBA00022737"/>
    </source>
</evidence>
<dbReference type="Pfam" id="PF13516">
    <property type="entry name" value="LRR_6"/>
    <property type="match status" value="1"/>
</dbReference>
<dbReference type="InterPro" id="IPR027417">
    <property type="entry name" value="P-loop_NTPase"/>
</dbReference>
<proteinExistence type="inferred from homology"/>
<dbReference type="Pfam" id="PF17776">
    <property type="entry name" value="NLRC4_HD2"/>
    <property type="match status" value="1"/>
</dbReference>
<evidence type="ECO:0000259" key="9">
    <source>
        <dbReference type="PROSITE" id="PS50837"/>
    </source>
</evidence>
<name>A0A8C6HT60_MUSSI</name>
<keyword evidence="3" id="KW-0677">Repeat</keyword>
<comment type="similarity">
    <text evidence="1">Belongs to the NLRP family.</text>
</comment>
<feature type="domain" description="NACHT" evidence="9">
    <location>
        <begin position="148"/>
        <end position="280"/>
    </location>
</feature>
<keyword evidence="4" id="KW-0547">Nucleotide-binding</keyword>
<dbReference type="GO" id="GO:0005524">
    <property type="term" value="F:ATP binding"/>
    <property type="evidence" value="ECO:0007669"/>
    <property type="project" value="UniProtKB-KW"/>
</dbReference>
<dbReference type="PROSITE" id="PS50824">
    <property type="entry name" value="DAPIN"/>
    <property type="match status" value="1"/>
</dbReference>
<dbReference type="GO" id="GO:0050727">
    <property type="term" value="P:regulation of inflammatory response"/>
    <property type="evidence" value="ECO:0007669"/>
    <property type="project" value="TreeGrafter"/>
</dbReference>
<dbReference type="SUPFAM" id="SSF47986">
    <property type="entry name" value="DEATH domain"/>
    <property type="match status" value="1"/>
</dbReference>
<evidence type="ECO:0000256" key="6">
    <source>
        <dbReference type="ARBA" id="ARBA00023198"/>
    </source>
</evidence>
<evidence type="ECO:0000256" key="5">
    <source>
        <dbReference type="ARBA" id="ARBA00022840"/>
    </source>
</evidence>
<dbReference type="GO" id="GO:0006954">
    <property type="term" value="P:inflammatory response"/>
    <property type="evidence" value="ECO:0007669"/>
    <property type="project" value="UniProtKB-KW"/>
</dbReference>
<dbReference type="InterPro" id="IPR041267">
    <property type="entry name" value="NLRP_HD2"/>
</dbReference>
<dbReference type="CDD" id="cd08320">
    <property type="entry name" value="Pyrin_NALPs"/>
    <property type="match status" value="1"/>
</dbReference>
<keyword evidence="6" id="KW-0395">Inflammatory response</keyword>
<evidence type="ECO:0000313" key="10">
    <source>
        <dbReference type="Ensembl" id="ENSMSIP00000025515.1"/>
    </source>
</evidence>
<reference evidence="10" key="1">
    <citation type="submission" date="2025-08" db="UniProtKB">
        <authorList>
            <consortium name="Ensembl"/>
        </authorList>
    </citation>
    <scope>IDENTIFICATION</scope>
</reference>
<dbReference type="FunFam" id="3.40.50.300:FF:000442">
    <property type="entry name" value="NACHT, LRR and PYD domains-containing protein 3"/>
    <property type="match status" value="1"/>
</dbReference>
<dbReference type="SMART" id="SM00368">
    <property type="entry name" value="LRR_RI"/>
    <property type="match status" value="5"/>
</dbReference>
<keyword evidence="2" id="KW-0433">Leucine-rich repeat</keyword>
<evidence type="ECO:0000256" key="7">
    <source>
        <dbReference type="ARBA" id="ARBA00059788"/>
    </source>
</evidence>
<organism evidence="10 11">
    <name type="scientific">Mus spicilegus</name>
    <name type="common">Mound-building mouse</name>
    <dbReference type="NCBI Taxonomy" id="10103"/>
    <lineage>
        <taxon>Eukaryota</taxon>
        <taxon>Metazoa</taxon>
        <taxon>Chordata</taxon>
        <taxon>Craniata</taxon>
        <taxon>Vertebrata</taxon>
        <taxon>Euteleostomi</taxon>
        <taxon>Mammalia</taxon>
        <taxon>Eutheria</taxon>
        <taxon>Euarchontoglires</taxon>
        <taxon>Glires</taxon>
        <taxon>Rodentia</taxon>
        <taxon>Myomorpha</taxon>
        <taxon>Muroidea</taxon>
        <taxon>Muridae</taxon>
        <taxon>Murinae</taxon>
        <taxon>Mus</taxon>
        <taxon>Mus</taxon>
    </lineage>
</organism>
<dbReference type="InterPro" id="IPR032675">
    <property type="entry name" value="LRR_dom_sf"/>
</dbReference>
<evidence type="ECO:0000256" key="4">
    <source>
        <dbReference type="ARBA" id="ARBA00022741"/>
    </source>
</evidence>
<dbReference type="GeneTree" id="ENSGT00940000162284"/>
<dbReference type="SMART" id="SM01289">
    <property type="entry name" value="PYRIN"/>
    <property type="match status" value="1"/>
</dbReference>
<dbReference type="InterPro" id="IPR007111">
    <property type="entry name" value="NACHT_NTPase"/>
</dbReference>
<dbReference type="Proteomes" id="UP000694415">
    <property type="component" value="Unplaced"/>
</dbReference>
<dbReference type="InterPro" id="IPR050637">
    <property type="entry name" value="NLRP_innate_immun_reg"/>
</dbReference>
<reference evidence="10" key="2">
    <citation type="submission" date="2025-09" db="UniProtKB">
        <authorList>
            <consortium name="Ensembl"/>
        </authorList>
    </citation>
    <scope>IDENTIFICATION</scope>
</reference>
<evidence type="ECO:0000313" key="11">
    <source>
        <dbReference type="Proteomes" id="UP000694415"/>
    </source>
</evidence>
<dbReference type="AlphaFoldDB" id="A0A8C6HT60"/>
<dbReference type="InterPro" id="IPR011029">
    <property type="entry name" value="DEATH-like_dom_sf"/>
</dbReference>
<dbReference type="FunFam" id="1.10.533.10:FF:000056">
    <property type="entry name" value="NACHT, LRR and PYD domains-containing protein 14"/>
    <property type="match status" value="1"/>
</dbReference>
<dbReference type="InterPro" id="IPR004020">
    <property type="entry name" value="DAPIN"/>
</dbReference>
<dbReference type="PANTHER" id="PTHR45690:SF6">
    <property type="entry name" value="NACHT, LRR AND PYD DOMAINS-CONTAINING PROTEIN 4"/>
    <property type="match status" value="1"/>
</dbReference>
<dbReference type="PANTHER" id="PTHR45690">
    <property type="entry name" value="NACHT, LRR AND PYD DOMAINS-CONTAINING PROTEIN 12"/>
    <property type="match status" value="1"/>
</dbReference>
<dbReference type="InterPro" id="IPR001611">
    <property type="entry name" value="Leu-rich_rpt"/>
</dbReference>
<dbReference type="Gene3D" id="3.40.50.300">
    <property type="entry name" value="P-loop containing nucleotide triphosphate hydrolases"/>
    <property type="match status" value="1"/>
</dbReference>
<keyword evidence="11" id="KW-1185">Reference proteome</keyword>
<keyword evidence="5" id="KW-0067">ATP-binding</keyword>
<protein>
    <recommendedName>
        <fullName evidence="12">NACHT, LRR and PYD domains-containing protein 4F</fullName>
    </recommendedName>
</protein>
<comment type="function">
    <text evidence="7">May be involved in inflammation and recognition of cytosolic pathogen-associated molecular patterns (PAMPs) not intercepted by membrane-bound receptors.</text>
</comment>
<dbReference type="Pfam" id="PF05729">
    <property type="entry name" value="NACHT"/>
    <property type="match status" value="1"/>
</dbReference>
<dbReference type="PROSITE" id="PS50837">
    <property type="entry name" value="NACHT"/>
    <property type="match status" value="1"/>
</dbReference>
<accession>A0A8C6HT60</accession>
<dbReference type="Pfam" id="PF17779">
    <property type="entry name" value="WHD_NOD2"/>
    <property type="match status" value="1"/>
</dbReference>
<dbReference type="Gene3D" id="1.10.533.10">
    <property type="entry name" value="Death Domain, Fas"/>
    <property type="match status" value="1"/>
</dbReference>
<dbReference type="InterPro" id="IPR041075">
    <property type="entry name" value="NOD1/2_WH"/>
</dbReference>
<dbReference type="GO" id="GO:0005737">
    <property type="term" value="C:cytoplasm"/>
    <property type="evidence" value="ECO:0007669"/>
    <property type="project" value="TreeGrafter"/>
</dbReference>
<evidence type="ECO:0000259" key="8">
    <source>
        <dbReference type="PROSITE" id="PS50824"/>
    </source>
</evidence>
<dbReference type="Pfam" id="PF02758">
    <property type="entry name" value="PYRIN"/>
    <property type="match status" value="1"/>
</dbReference>
<sequence length="953" mass="110158">MASFISDFGLMWYLKELNKKEFIKFKEFLIQEILKLKLKQISWTEVKKASREDLANLLLKCYEENQAWDMTFNILQKINRKDLTERATEEIAGNPKLYRDHLKKKLTHDCSKKFNVRIQDFIKEIFIQNDYDTFENLLISKGTEKKPHMVFLQGMAGIGKTMMLKNLMLAWSKGLVFQNKFSYTFYFCCQDVKQLKTASLAELISREWPSPSAPIEEILSQPEKLLFIIDSLEGMECDLTKQESELCDNCMEKQPVSILLSSLLTRKMLPESSFLLSTTPETFEKMEDRILCTDVKTATAFDQRSIKIYFHRLFQDKIRAQEAFSLVRENEQLFTICQVPLLCWMVATCLKEEIEKGRDPVSVCRHITSLYTTYILNLFIPQSAQYPSKKSQDQLQGLCSLAAEGMWTDTFVFGEEALRRNGILDSDIPTLLDIGMLGKIREFENSYIFLHPSVQEVCAAIFYLLKSHVDHPSQDVKSIETVLFMFLKKVKTQWIFLGCFIFGLLQKSEQEKLVVFFGRRLSQKIQHKLYQCLETISGNAELQEQIDGMKLFCCLSEIEDEAFLVKVMNCMQQINFVAKNYSDLILAAYCLKHCSTLKKLSFSTQNVLNEKGYQRCMKKLLICWNDMCSVFVRSKDIQVLQIKDTSFNEPAIRVLYESLKYPSFTLNKLVANNVHFFGDNHAFFELIQNCSLQYLDLGCSFLTHSEVKLLCDVLNQAECKIEKLVVSHCKLSPDDCKIFGSVLMSSKTLKVLNLAYNNLNQGISLLCKALCHPDCILEYLVWSSHCVLDFLNVLSYEGCQDLAKVLRNNQNLKCLHISNNKLKDAGMMLLCKAIKHPNCHLEDLRLEACEITGASNEDLRYAFMQCETLQMINLMGNAFEVSRMIFFPSELMLSSVEADAENKDGNSDARTMGEQSNEIWFLYTLFRCVLQERYGFLFALQFQRGHSKIFMLK</sequence>
<evidence type="ECO:0000256" key="2">
    <source>
        <dbReference type="ARBA" id="ARBA00022614"/>
    </source>
</evidence>
<evidence type="ECO:0008006" key="12">
    <source>
        <dbReference type="Google" id="ProtNLM"/>
    </source>
</evidence>
<feature type="domain" description="Pyrin" evidence="8">
    <location>
        <begin position="1"/>
        <end position="93"/>
    </location>
</feature>
<dbReference type="SUPFAM" id="SSF52540">
    <property type="entry name" value="P-loop containing nucleoside triphosphate hydrolases"/>
    <property type="match status" value="1"/>
</dbReference>
<evidence type="ECO:0000256" key="1">
    <source>
        <dbReference type="ARBA" id="ARBA00008665"/>
    </source>
</evidence>
<dbReference type="Ensembl" id="ENSMSIT00000032209.1">
    <property type="protein sequence ID" value="ENSMSIP00000025515.1"/>
    <property type="gene ID" value="ENSMSIG00000021301.1"/>
</dbReference>
<dbReference type="Gene3D" id="3.80.10.10">
    <property type="entry name" value="Ribonuclease Inhibitor"/>
    <property type="match status" value="2"/>
</dbReference>
<dbReference type="SUPFAM" id="SSF52047">
    <property type="entry name" value="RNI-like"/>
    <property type="match status" value="1"/>
</dbReference>